<organism evidence="1">
    <name type="scientific">Pseudomonas solani</name>
    <dbReference type="NCBI Taxonomy" id="2731552"/>
    <lineage>
        <taxon>Bacteria</taxon>
        <taxon>Pseudomonadati</taxon>
        <taxon>Pseudomonadota</taxon>
        <taxon>Gammaproteobacteria</taxon>
        <taxon>Pseudomonadales</taxon>
        <taxon>Pseudomonadaceae</taxon>
        <taxon>Pseudomonas</taxon>
    </lineage>
</organism>
<accession>A0AAU7YDG9</accession>
<gene>
    <name evidence="1" type="ORF">ABS648_14955</name>
</gene>
<dbReference type="EMBL" id="CP158373">
    <property type="protein sequence ID" value="XBY67015.1"/>
    <property type="molecule type" value="Genomic_DNA"/>
</dbReference>
<protein>
    <submittedName>
        <fullName evidence="1">Uncharacterized protein</fullName>
    </submittedName>
</protein>
<name>A0AAU7YDG9_9PSED</name>
<proteinExistence type="predicted"/>
<sequence length="48" mass="5676">MTDDYAHIDCPECGLYCVDRPFLDFMRCHPIEATRARLRLAECVRLCR</sequence>
<dbReference type="RefSeq" id="WP_158481006.1">
    <property type="nucleotide sequence ID" value="NZ_AP023081.1"/>
</dbReference>
<dbReference type="AlphaFoldDB" id="A0AAU7YDG9"/>
<reference evidence="1" key="1">
    <citation type="submission" date="2023-08" db="EMBL/GenBank/DDBJ databases">
        <title>Increased levels of nutrients transform a symbiont into a lethal pathobiont.</title>
        <authorList>
            <person name="Lachnit T."/>
            <person name="Ulrich L."/>
            <person name="Willmer F.M."/>
            <person name="Hasenbein T."/>
            <person name="Steiner L.X."/>
            <person name="Wolters M."/>
            <person name="Herbst E.M."/>
            <person name="Deines P."/>
        </authorList>
    </citation>
    <scope>NUCLEOTIDE SEQUENCE</scope>
    <source>
        <strain evidence="1">T3</strain>
    </source>
</reference>
<evidence type="ECO:0000313" key="1">
    <source>
        <dbReference type="EMBL" id="XBY67015.1"/>
    </source>
</evidence>